<reference evidence="3" key="1">
    <citation type="submission" date="2020-10" db="EMBL/GenBank/DDBJ databases">
        <title>ChiBAC.</title>
        <authorList>
            <person name="Zenner C."/>
            <person name="Hitch T.C.A."/>
            <person name="Clavel T."/>
        </authorList>
    </citation>
    <scope>NUCLEOTIDE SEQUENCE</scope>
    <source>
        <strain evidence="3">DSM 107454</strain>
    </source>
</reference>
<dbReference type="Gene3D" id="3.40.630.40">
    <property type="entry name" value="Zn-dependent exopeptidases"/>
    <property type="match status" value="1"/>
</dbReference>
<dbReference type="GO" id="GO:0009253">
    <property type="term" value="P:peptidoglycan catabolic process"/>
    <property type="evidence" value="ECO:0007669"/>
    <property type="project" value="InterPro"/>
</dbReference>
<evidence type="ECO:0000313" key="4">
    <source>
        <dbReference type="Proteomes" id="UP000806542"/>
    </source>
</evidence>
<proteinExistence type="predicted"/>
<dbReference type="PANTHER" id="PTHR30404:SF0">
    <property type="entry name" value="N-ACETYLMURAMOYL-L-ALANINE AMIDASE AMIC"/>
    <property type="match status" value="1"/>
</dbReference>
<keyword evidence="1" id="KW-0378">Hydrolase</keyword>
<dbReference type="EMBL" id="JADCKB010000002">
    <property type="protein sequence ID" value="MBE5039254.1"/>
    <property type="molecule type" value="Genomic_DNA"/>
</dbReference>
<sequence length="185" mass="20187">MATKIFIDAGHGGTDPGAIGNGVIEQYVNLNVANELARLLRQGGYSVMQYRTTPTENVLPGKNDDLRNRAAMANDWGADYFISIHTNSSPNPAANGFEAYVYRLGTTAEKLGQSIVDSMVRQLGSKDNGVRQANFAVLRRTRMPAVLLELGYLSNPTEALNLYSPAWQKAAAKAIYDGIYNFVKP</sequence>
<protein>
    <submittedName>
        <fullName evidence="3">N-acetylmuramoyl-L-alanine amidase</fullName>
    </submittedName>
</protein>
<dbReference type="Proteomes" id="UP000806542">
    <property type="component" value="Unassembled WGS sequence"/>
</dbReference>
<dbReference type="GO" id="GO:0030288">
    <property type="term" value="C:outer membrane-bounded periplasmic space"/>
    <property type="evidence" value="ECO:0007669"/>
    <property type="project" value="TreeGrafter"/>
</dbReference>
<keyword evidence="4" id="KW-1185">Reference proteome</keyword>
<dbReference type="GO" id="GO:0008745">
    <property type="term" value="F:N-acetylmuramoyl-L-alanine amidase activity"/>
    <property type="evidence" value="ECO:0007669"/>
    <property type="project" value="InterPro"/>
</dbReference>
<evidence type="ECO:0000313" key="3">
    <source>
        <dbReference type="EMBL" id="MBE5039254.1"/>
    </source>
</evidence>
<organism evidence="3 4">
    <name type="scientific">Ructibacterium gallinarum</name>
    <dbReference type="NCBI Taxonomy" id="2779355"/>
    <lineage>
        <taxon>Bacteria</taxon>
        <taxon>Bacillati</taxon>
        <taxon>Bacillota</taxon>
        <taxon>Clostridia</taxon>
        <taxon>Eubacteriales</taxon>
        <taxon>Oscillospiraceae</taxon>
        <taxon>Ructibacterium</taxon>
    </lineage>
</organism>
<dbReference type="PANTHER" id="PTHR30404">
    <property type="entry name" value="N-ACETYLMURAMOYL-L-ALANINE AMIDASE"/>
    <property type="match status" value="1"/>
</dbReference>
<accession>A0A9D5M218</accession>
<name>A0A9D5M218_9FIRM</name>
<feature type="domain" description="MurNAc-LAA" evidence="2">
    <location>
        <begin position="70"/>
        <end position="180"/>
    </location>
</feature>
<dbReference type="SMART" id="SM00646">
    <property type="entry name" value="Ami_3"/>
    <property type="match status" value="1"/>
</dbReference>
<gene>
    <name evidence="3" type="ORF">INF28_02070</name>
</gene>
<dbReference type="SUPFAM" id="SSF53187">
    <property type="entry name" value="Zn-dependent exopeptidases"/>
    <property type="match status" value="1"/>
</dbReference>
<dbReference type="InterPro" id="IPR002508">
    <property type="entry name" value="MurNAc-LAA_cat"/>
</dbReference>
<evidence type="ECO:0000259" key="2">
    <source>
        <dbReference type="SMART" id="SM00646"/>
    </source>
</evidence>
<dbReference type="RefSeq" id="WP_226391817.1">
    <property type="nucleotide sequence ID" value="NZ_JADCKB010000002.1"/>
</dbReference>
<dbReference type="CDD" id="cd02696">
    <property type="entry name" value="MurNAc-LAA"/>
    <property type="match status" value="1"/>
</dbReference>
<dbReference type="Pfam" id="PF01520">
    <property type="entry name" value="Amidase_3"/>
    <property type="match status" value="1"/>
</dbReference>
<dbReference type="InterPro" id="IPR050695">
    <property type="entry name" value="N-acetylmuramoyl_amidase_3"/>
</dbReference>
<comment type="caution">
    <text evidence="3">The sequence shown here is derived from an EMBL/GenBank/DDBJ whole genome shotgun (WGS) entry which is preliminary data.</text>
</comment>
<dbReference type="AlphaFoldDB" id="A0A9D5M218"/>
<evidence type="ECO:0000256" key="1">
    <source>
        <dbReference type="ARBA" id="ARBA00022801"/>
    </source>
</evidence>